<gene>
    <name evidence="1" type="ORF">K435DRAFT_284734</name>
</gene>
<evidence type="ECO:0000313" key="1">
    <source>
        <dbReference type="EMBL" id="THU89577.1"/>
    </source>
</evidence>
<evidence type="ECO:0000313" key="2">
    <source>
        <dbReference type="Proteomes" id="UP000297245"/>
    </source>
</evidence>
<keyword evidence="2" id="KW-1185">Reference proteome</keyword>
<accession>A0A4S8LK70</accession>
<dbReference type="EMBL" id="ML179363">
    <property type="protein sequence ID" value="THU89577.1"/>
    <property type="molecule type" value="Genomic_DNA"/>
</dbReference>
<organism evidence="1 2">
    <name type="scientific">Dendrothele bispora (strain CBS 962.96)</name>
    <dbReference type="NCBI Taxonomy" id="1314807"/>
    <lineage>
        <taxon>Eukaryota</taxon>
        <taxon>Fungi</taxon>
        <taxon>Dikarya</taxon>
        <taxon>Basidiomycota</taxon>
        <taxon>Agaricomycotina</taxon>
        <taxon>Agaricomycetes</taxon>
        <taxon>Agaricomycetidae</taxon>
        <taxon>Agaricales</taxon>
        <taxon>Agaricales incertae sedis</taxon>
        <taxon>Dendrothele</taxon>
    </lineage>
</organism>
<reference evidence="1 2" key="1">
    <citation type="journal article" date="2019" name="Nat. Ecol. Evol.">
        <title>Megaphylogeny resolves global patterns of mushroom evolution.</title>
        <authorList>
            <person name="Varga T."/>
            <person name="Krizsan K."/>
            <person name="Foldi C."/>
            <person name="Dima B."/>
            <person name="Sanchez-Garcia M."/>
            <person name="Sanchez-Ramirez S."/>
            <person name="Szollosi G.J."/>
            <person name="Szarkandi J.G."/>
            <person name="Papp V."/>
            <person name="Albert L."/>
            <person name="Andreopoulos W."/>
            <person name="Angelini C."/>
            <person name="Antonin V."/>
            <person name="Barry K.W."/>
            <person name="Bougher N.L."/>
            <person name="Buchanan P."/>
            <person name="Buyck B."/>
            <person name="Bense V."/>
            <person name="Catcheside P."/>
            <person name="Chovatia M."/>
            <person name="Cooper J."/>
            <person name="Damon W."/>
            <person name="Desjardin D."/>
            <person name="Finy P."/>
            <person name="Geml J."/>
            <person name="Haridas S."/>
            <person name="Hughes K."/>
            <person name="Justo A."/>
            <person name="Karasinski D."/>
            <person name="Kautmanova I."/>
            <person name="Kiss B."/>
            <person name="Kocsube S."/>
            <person name="Kotiranta H."/>
            <person name="LaButti K.M."/>
            <person name="Lechner B.E."/>
            <person name="Liimatainen K."/>
            <person name="Lipzen A."/>
            <person name="Lukacs Z."/>
            <person name="Mihaltcheva S."/>
            <person name="Morgado L.N."/>
            <person name="Niskanen T."/>
            <person name="Noordeloos M.E."/>
            <person name="Ohm R.A."/>
            <person name="Ortiz-Santana B."/>
            <person name="Ovrebo C."/>
            <person name="Racz N."/>
            <person name="Riley R."/>
            <person name="Savchenko A."/>
            <person name="Shiryaev A."/>
            <person name="Soop K."/>
            <person name="Spirin V."/>
            <person name="Szebenyi C."/>
            <person name="Tomsovsky M."/>
            <person name="Tulloss R.E."/>
            <person name="Uehling J."/>
            <person name="Grigoriev I.V."/>
            <person name="Vagvolgyi C."/>
            <person name="Papp T."/>
            <person name="Martin F.M."/>
            <person name="Miettinen O."/>
            <person name="Hibbett D.S."/>
            <person name="Nagy L.G."/>
        </authorList>
    </citation>
    <scope>NUCLEOTIDE SEQUENCE [LARGE SCALE GENOMIC DNA]</scope>
    <source>
        <strain evidence="1 2">CBS 962.96</strain>
    </source>
</reference>
<dbReference type="Proteomes" id="UP000297245">
    <property type="component" value="Unassembled WGS sequence"/>
</dbReference>
<proteinExistence type="predicted"/>
<dbReference type="AlphaFoldDB" id="A0A4S8LK70"/>
<sequence length="348" mass="39377">MICFGPRSGGEMGSPQITDALTLTIFDSPQGRDKPLPFDLLFNEAHALEYLWGIPKTDSLSQEMITVSLSNLLGYTSYKTEEIEKYKTLSITVPSILLETAGSFITVAQFKNLDESYSCRADPWCRQFGSVFCEEERELLESGWTRFHYGVGIWGKGFSFEIRLPQSEKILSSWLCQAMSVANTAGDNASRLKAYVGAQIFLNPEDMNMVIHPNIIPRDIFLFIAPVSLKRCQESGSTTVNWVEHRENLYYWSFDPDGFTRISEKVCNLIGLPKYKTILHPVPVQYHDYQFQAIQSIQEFMGYDPLSSDFAQACGLPLLETISPSENQDKPFGMCHNLLKPVKLLISE</sequence>
<name>A0A4S8LK70_DENBC</name>
<protein>
    <submittedName>
        <fullName evidence="1">Uncharacterized protein</fullName>
    </submittedName>
</protein>
<dbReference type="OrthoDB" id="2953266at2759"/>